<evidence type="ECO:0000259" key="1">
    <source>
        <dbReference type="Pfam" id="PF09851"/>
    </source>
</evidence>
<keyword evidence="3" id="KW-1185">Reference proteome</keyword>
<evidence type="ECO:0000313" key="2">
    <source>
        <dbReference type="EMBL" id="RRG21562.1"/>
    </source>
</evidence>
<gene>
    <name evidence="2" type="ORF">DWB61_09790</name>
</gene>
<dbReference type="OrthoDB" id="4710479at2"/>
<name>A0A425Y0Y5_9BACT</name>
<dbReference type="Pfam" id="PF09851">
    <property type="entry name" value="SHOCT"/>
    <property type="match status" value="1"/>
</dbReference>
<organism evidence="2 3">
    <name type="scientific">Ancylomarina euxinus</name>
    <dbReference type="NCBI Taxonomy" id="2283627"/>
    <lineage>
        <taxon>Bacteria</taxon>
        <taxon>Pseudomonadati</taxon>
        <taxon>Bacteroidota</taxon>
        <taxon>Bacteroidia</taxon>
        <taxon>Marinilabiliales</taxon>
        <taxon>Marinifilaceae</taxon>
        <taxon>Ancylomarina</taxon>
    </lineage>
</organism>
<sequence>MKMMSAEDVPFTVNQTNNVVDQPERLAKLKEQGILTDTEFQQQKADILEA</sequence>
<evidence type="ECO:0000313" key="3">
    <source>
        <dbReference type="Proteomes" id="UP000285794"/>
    </source>
</evidence>
<dbReference type="InterPro" id="IPR018649">
    <property type="entry name" value="SHOCT"/>
</dbReference>
<dbReference type="AlphaFoldDB" id="A0A425Y0Y5"/>
<accession>A0A425Y0Y5</accession>
<dbReference type="EMBL" id="QQWG01000008">
    <property type="protein sequence ID" value="RRG21562.1"/>
    <property type="molecule type" value="Genomic_DNA"/>
</dbReference>
<feature type="domain" description="SHOCT" evidence="1">
    <location>
        <begin position="24"/>
        <end position="48"/>
    </location>
</feature>
<protein>
    <submittedName>
        <fullName evidence="2">SHOCT domain-containing protein</fullName>
    </submittedName>
</protein>
<proteinExistence type="predicted"/>
<dbReference type="Proteomes" id="UP000285794">
    <property type="component" value="Unassembled WGS sequence"/>
</dbReference>
<comment type="caution">
    <text evidence="2">The sequence shown here is derived from an EMBL/GenBank/DDBJ whole genome shotgun (WGS) entry which is preliminary data.</text>
</comment>
<reference evidence="2 3" key="1">
    <citation type="submission" date="2018-07" db="EMBL/GenBank/DDBJ databases">
        <title>Draft genome sequence of Ancylomarina sp. M1P.</title>
        <authorList>
            <person name="Yadav S."/>
            <person name="Villanueva L."/>
            <person name="Damste J.S.S."/>
        </authorList>
    </citation>
    <scope>NUCLEOTIDE SEQUENCE [LARGE SCALE GENOMIC DNA]</scope>
    <source>
        <strain evidence="2 3">M1P</strain>
    </source>
</reference>